<organism evidence="1 3">
    <name type="scientific">Cercospora beticola</name>
    <name type="common">Sugarbeet leaf spot fungus</name>
    <dbReference type="NCBI Taxonomy" id="122368"/>
    <lineage>
        <taxon>Eukaryota</taxon>
        <taxon>Fungi</taxon>
        <taxon>Dikarya</taxon>
        <taxon>Ascomycota</taxon>
        <taxon>Pezizomycotina</taxon>
        <taxon>Dothideomycetes</taxon>
        <taxon>Dothideomycetidae</taxon>
        <taxon>Mycosphaerellales</taxon>
        <taxon>Mycosphaerellaceae</taxon>
        <taxon>Cercospora</taxon>
    </lineage>
</organism>
<evidence type="ECO:0000313" key="3">
    <source>
        <dbReference type="Proteomes" id="UP000230605"/>
    </source>
</evidence>
<dbReference type="InterPro" id="IPR038883">
    <property type="entry name" value="AN11006-like"/>
</dbReference>
<dbReference type="PANTHER" id="PTHR42085">
    <property type="entry name" value="F-BOX DOMAIN-CONTAINING PROTEIN"/>
    <property type="match status" value="1"/>
</dbReference>
<dbReference type="AlphaFoldDB" id="A0A2G5HG50"/>
<dbReference type="PANTHER" id="PTHR42085:SF1">
    <property type="entry name" value="F-BOX DOMAIN-CONTAINING PROTEIN"/>
    <property type="match status" value="1"/>
</dbReference>
<keyword evidence="4" id="KW-1185">Reference proteome</keyword>
<evidence type="ECO:0000313" key="2">
    <source>
        <dbReference type="EMBL" id="WPB06684.1"/>
    </source>
</evidence>
<gene>
    <name evidence="1" type="ORF">CB0940_09041</name>
    <name evidence="2" type="ORF">RHO25_011343</name>
</gene>
<evidence type="ECO:0000313" key="1">
    <source>
        <dbReference type="EMBL" id="PIA91566.1"/>
    </source>
</evidence>
<proteinExistence type="predicted"/>
<dbReference type="Proteomes" id="UP000230605">
    <property type="component" value="Chromosome 7"/>
</dbReference>
<sequence length="298" mass="35027">MPSHSLWREDMIEGSDREEGRLPDGLDSYWRLDSYKNVSSGTLVNALRDAGDSNHPLHWLSKVSLRARYQRVIRRLLCYDACSIGELRIFVQARGLEVETHREKERTSLERALEKGDTELSFHRIMDLPAELRLNIYEFYICDFSEELHEPTQPPLARTNQQIRKEFLPVFYTNHEILLKMTFDAEKDYDLRWDKGTDYFVKSLEPSSLAMLRKINITVREDFRGRGSRIDTDLFHFRIELGGPNRDCSVKLTQSIDDEIEYPDFSDSYEFEDDPKTLEEEIQATFEVARSRTQDKTP</sequence>
<reference evidence="1 3" key="1">
    <citation type="submission" date="2015-10" db="EMBL/GenBank/DDBJ databases">
        <title>The cercosporin biosynthetic gene cluster was horizontally transferred to several fungal lineages and shown to be expanded in Cercospora beticola based on microsynteny with recipient genomes.</title>
        <authorList>
            <person name="De Jonge R."/>
            <person name="Ebert M.K."/>
            <person name="Suttle J.C."/>
            <person name="Jurick Ii W.M."/>
            <person name="Secor G.A."/>
            <person name="Thomma B.P."/>
            <person name="Van De Peer Y."/>
            <person name="Bolton M.D."/>
        </authorList>
    </citation>
    <scope>NUCLEOTIDE SEQUENCE [LARGE SCALE GENOMIC DNA]</scope>
    <source>
        <strain evidence="1 3">09-40</strain>
    </source>
</reference>
<protein>
    <submittedName>
        <fullName evidence="1">Uncharacterized protein</fullName>
    </submittedName>
</protein>
<evidence type="ECO:0000313" key="4">
    <source>
        <dbReference type="Proteomes" id="UP001302367"/>
    </source>
</evidence>
<dbReference type="Proteomes" id="UP001302367">
    <property type="component" value="Chromosome 7"/>
</dbReference>
<dbReference type="EMBL" id="CP134190">
    <property type="protein sequence ID" value="WPB06684.1"/>
    <property type="molecule type" value="Genomic_DNA"/>
</dbReference>
<dbReference type="EMBL" id="LKMD01000106">
    <property type="protein sequence ID" value="PIA91566.1"/>
    <property type="molecule type" value="Genomic_DNA"/>
</dbReference>
<reference evidence="2 4" key="2">
    <citation type="submission" date="2023-09" db="EMBL/GenBank/DDBJ databases">
        <title>Complete-Gapless Cercospora beticola genome.</title>
        <authorList>
            <person name="Wyatt N.A."/>
            <person name="Spanner R.E."/>
            <person name="Bolton M.D."/>
        </authorList>
    </citation>
    <scope>NUCLEOTIDE SEQUENCE [LARGE SCALE GENOMIC DNA]</scope>
    <source>
        <strain evidence="2">Cb09-40</strain>
    </source>
</reference>
<accession>A0A2G5HG50</accession>
<name>A0A2G5HG50_CERBT</name>
<dbReference type="OrthoDB" id="3649915at2759"/>